<reference evidence="6" key="2">
    <citation type="journal article" date="2021" name="Mar. Drugs">
        <title>Genome Reduction and Secondary Metabolism of the Marine Sponge-Associated Cyanobacterium Leptothoe.</title>
        <authorList>
            <person name="Konstantinou D."/>
            <person name="Popin R.V."/>
            <person name="Fewer D.P."/>
            <person name="Sivonen K."/>
            <person name="Gkelis S."/>
        </authorList>
    </citation>
    <scope>NUCLEOTIDE SEQUENCE</scope>
    <source>
        <strain evidence="6">TAU-MAC 1115</strain>
    </source>
</reference>
<evidence type="ECO:0000256" key="4">
    <source>
        <dbReference type="ARBA" id="ARBA00023136"/>
    </source>
</evidence>
<dbReference type="AlphaFoldDB" id="A0A947DDG1"/>
<evidence type="ECO:0000313" key="7">
    <source>
        <dbReference type="Proteomes" id="UP000717364"/>
    </source>
</evidence>
<keyword evidence="7" id="KW-1185">Reference proteome</keyword>
<proteinExistence type="predicted"/>
<keyword evidence="2 5" id="KW-0812">Transmembrane</keyword>
<evidence type="ECO:0000313" key="6">
    <source>
        <dbReference type="EMBL" id="MBT9314972.1"/>
    </source>
</evidence>
<dbReference type="InterPro" id="IPR023352">
    <property type="entry name" value="MAPEG-like_dom_sf"/>
</dbReference>
<dbReference type="RefSeq" id="WP_215608044.1">
    <property type="nucleotide sequence ID" value="NZ_JADOES010000008.1"/>
</dbReference>
<dbReference type="EMBL" id="JADOES010000008">
    <property type="protein sequence ID" value="MBT9314972.1"/>
    <property type="molecule type" value="Genomic_DNA"/>
</dbReference>
<comment type="subcellular location">
    <subcellularLocation>
        <location evidence="1">Membrane</location>
    </subcellularLocation>
</comment>
<evidence type="ECO:0000256" key="2">
    <source>
        <dbReference type="ARBA" id="ARBA00022692"/>
    </source>
</evidence>
<evidence type="ECO:0000256" key="1">
    <source>
        <dbReference type="ARBA" id="ARBA00004370"/>
    </source>
</evidence>
<accession>A0A947DDG1</accession>
<organism evidence="6 7">
    <name type="scientific">Leptothoe spongobia TAU-MAC 1115</name>
    <dbReference type="NCBI Taxonomy" id="1967444"/>
    <lineage>
        <taxon>Bacteria</taxon>
        <taxon>Bacillati</taxon>
        <taxon>Cyanobacteriota</taxon>
        <taxon>Cyanophyceae</taxon>
        <taxon>Nodosilineales</taxon>
        <taxon>Cymatolegaceae</taxon>
        <taxon>Leptothoe</taxon>
        <taxon>Leptothoe spongobia</taxon>
    </lineage>
</organism>
<dbReference type="Proteomes" id="UP000717364">
    <property type="component" value="Unassembled WGS sequence"/>
</dbReference>
<evidence type="ECO:0000256" key="3">
    <source>
        <dbReference type="ARBA" id="ARBA00022989"/>
    </source>
</evidence>
<name>A0A947DDG1_9CYAN</name>
<reference evidence="6" key="1">
    <citation type="submission" date="2020-11" db="EMBL/GenBank/DDBJ databases">
        <authorList>
            <person name="Konstantinou D."/>
            <person name="Gkelis S."/>
            <person name="Popin R."/>
            <person name="Fewer D."/>
            <person name="Sivonen K."/>
        </authorList>
    </citation>
    <scope>NUCLEOTIDE SEQUENCE</scope>
    <source>
        <strain evidence="6">TAU-MAC 1115</strain>
    </source>
</reference>
<dbReference type="PANTHER" id="PTHR35371:SF1">
    <property type="entry name" value="BLR7753 PROTEIN"/>
    <property type="match status" value="1"/>
</dbReference>
<feature type="transmembrane region" description="Helical" evidence="5">
    <location>
        <begin position="12"/>
        <end position="30"/>
    </location>
</feature>
<gene>
    <name evidence="6" type="ORF">IXB50_06005</name>
</gene>
<dbReference type="PANTHER" id="PTHR35371">
    <property type="entry name" value="INNER MEMBRANE PROTEIN"/>
    <property type="match status" value="1"/>
</dbReference>
<dbReference type="Gene3D" id="1.20.120.550">
    <property type="entry name" value="Membrane associated eicosanoid/glutathione metabolism-like domain"/>
    <property type="match status" value="1"/>
</dbReference>
<comment type="caution">
    <text evidence="6">The sequence shown here is derived from an EMBL/GenBank/DDBJ whole genome shotgun (WGS) entry which is preliminary data.</text>
</comment>
<evidence type="ECO:0000256" key="5">
    <source>
        <dbReference type="SAM" id="Phobius"/>
    </source>
</evidence>
<dbReference type="SUPFAM" id="SSF161084">
    <property type="entry name" value="MAPEG domain-like"/>
    <property type="match status" value="1"/>
</dbReference>
<keyword evidence="4 5" id="KW-0472">Membrane</keyword>
<feature type="transmembrane region" description="Helical" evidence="5">
    <location>
        <begin position="121"/>
        <end position="143"/>
    </location>
</feature>
<feature type="transmembrane region" description="Helical" evidence="5">
    <location>
        <begin position="71"/>
        <end position="88"/>
    </location>
</feature>
<sequence>MNLLLAPNIFLYSLPIAAFLIYLPYMLVAAERVKLAQSMDSPFEVFSQPRFYTDKLPDHAKRANWAHQNSFESFIIYAPAAVIAYITGQESNAALMAVIAYLIARLLFSVFYILNVAPLRSLMFGIGSLSIFSLYLMSCKTIWLQ</sequence>
<feature type="transmembrane region" description="Helical" evidence="5">
    <location>
        <begin position="94"/>
        <end position="114"/>
    </location>
</feature>
<dbReference type="InterPro" id="IPR001129">
    <property type="entry name" value="Membr-assoc_MAPEG"/>
</dbReference>
<protein>
    <submittedName>
        <fullName evidence="6">MAPEG family protein</fullName>
    </submittedName>
</protein>
<keyword evidence="3 5" id="KW-1133">Transmembrane helix</keyword>
<dbReference type="GO" id="GO:0016020">
    <property type="term" value="C:membrane"/>
    <property type="evidence" value="ECO:0007669"/>
    <property type="project" value="UniProtKB-SubCell"/>
</dbReference>
<dbReference type="Pfam" id="PF01124">
    <property type="entry name" value="MAPEG"/>
    <property type="match status" value="1"/>
</dbReference>